<evidence type="ECO:0000313" key="7">
    <source>
        <dbReference type="Proteomes" id="UP000708576"/>
    </source>
</evidence>
<keyword evidence="1" id="KW-0547">Nucleotide-binding</keyword>
<keyword evidence="4" id="KW-0812">Transmembrane</keyword>
<evidence type="ECO:0000256" key="4">
    <source>
        <dbReference type="SAM" id="Phobius"/>
    </source>
</evidence>
<dbReference type="PANTHER" id="PTHR11361:SF152">
    <property type="entry name" value="DNA MISMATCH REPAIR PROTEIN"/>
    <property type="match status" value="1"/>
</dbReference>
<dbReference type="SUPFAM" id="SSF52540">
    <property type="entry name" value="P-loop containing nucleoside triphosphate hydrolases"/>
    <property type="match status" value="1"/>
</dbReference>
<comment type="caution">
    <text evidence="6">The sequence shown here is derived from an EMBL/GenBank/DDBJ whole genome shotgun (WGS) entry which is preliminary data.</text>
</comment>
<accession>A0ABS5JSV2</accession>
<evidence type="ECO:0000256" key="3">
    <source>
        <dbReference type="ARBA" id="ARBA00023125"/>
    </source>
</evidence>
<protein>
    <recommendedName>
        <fullName evidence="5">DNA mismatch repair proteins mutS family domain-containing protein</fullName>
    </recommendedName>
</protein>
<evidence type="ECO:0000256" key="1">
    <source>
        <dbReference type="ARBA" id="ARBA00022741"/>
    </source>
</evidence>
<dbReference type="InterPro" id="IPR045076">
    <property type="entry name" value="MutS"/>
</dbReference>
<keyword evidence="7" id="KW-1185">Reference proteome</keyword>
<reference evidence="6 7" key="1">
    <citation type="journal article" date="2015" name="Int. J. Syst. Evol. Microbiol.">
        <title>Carboxylicivirga linearis sp. nov., isolated from a sea cucumber culture pond.</title>
        <authorList>
            <person name="Wang F.Q."/>
            <person name="Zhou Y.X."/>
            <person name="Lin X.Z."/>
            <person name="Chen G.J."/>
            <person name="Du Z.J."/>
        </authorList>
    </citation>
    <scope>NUCLEOTIDE SEQUENCE [LARGE SCALE GENOMIC DNA]</scope>
    <source>
        <strain evidence="6 7">FB218</strain>
    </source>
</reference>
<gene>
    <name evidence="6" type="ORF">KEM10_06645</name>
</gene>
<feature type="transmembrane region" description="Helical" evidence="4">
    <location>
        <begin position="244"/>
        <end position="267"/>
    </location>
</feature>
<name>A0ABS5JSV2_9BACT</name>
<dbReference type="Pfam" id="PF00488">
    <property type="entry name" value="MutS_V"/>
    <property type="match status" value="1"/>
</dbReference>
<keyword evidence="3" id="KW-0238">DNA-binding</keyword>
<keyword evidence="2" id="KW-0067">ATP-binding</keyword>
<dbReference type="PANTHER" id="PTHR11361">
    <property type="entry name" value="DNA MISMATCH REPAIR PROTEIN MUTS FAMILY MEMBER"/>
    <property type="match status" value="1"/>
</dbReference>
<feature type="domain" description="DNA mismatch repair proteins mutS family" evidence="5">
    <location>
        <begin position="337"/>
        <end position="521"/>
    </location>
</feature>
<dbReference type="RefSeq" id="WP_212215095.1">
    <property type="nucleotide sequence ID" value="NZ_JAGUCO010000003.1"/>
</dbReference>
<dbReference type="EMBL" id="JAGUCO010000003">
    <property type="protein sequence ID" value="MBS2097954.1"/>
    <property type="molecule type" value="Genomic_DNA"/>
</dbReference>
<dbReference type="InterPro" id="IPR027417">
    <property type="entry name" value="P-loop_NTPase"/>
</dbReference>
<dbReference type="InterPro" id="IPR000432">
    <property type="entry name" value="DNA_mismatch_repair_MutS_C"/>
</dbReference>
<sequence length="534" mass="62177">MIFQYRKKKIEQLKSSFGDFKKEEYNFDLIKLYFKNKKRNSATTVISDRTCADLDFEELFMFLDRTHSKPGQQYLYNQLRNTQSSHNFEQDEKIISQLINDHSIFEIQYLLSKLKHDDGYYIASLFQEKQPEAPTWFKLARYSPLLVIASLILFPYIPQFLFVLMGLIVFNLIVHYWNKKNLIHYSASIPQLIKLKEIAKHLYKYHALKAINKELLQSTKVIDSIKNKMLLFQLEAKVQGEFQALFWFIIELYKILFLLEPIILFSVSKQLRSKGREIEKIFDFVGKTDALLSIASLRHGLYSYCQPQITTEAEIEAQEMYHPLIPDCIPNNLSTHGRSILLTGSNMSGKTTFIRTVGINILTGLTINTCFAKEASFSYFAIESAIRISDDLLNSKSYYLEEVQTIHSMIKKSTERYNLFLLDEIFKGTNTIERIASGKAVLSYLAKNNNLVFVSTHDIELAELLKDEYELYHFCETVDNSSIDFDYQLKKGPLKNRNAIRILEMNDYPKSIIEDAIAISRDADMRQVKMMSDL</sequence>
<evidence type="ECO:0000313" key="6">
    <source>
        <dbReference type="EMBL" id="MBS2097954.1"/>
    </source>
</evidence>
<keyword evidence="4" id="KW-0472">Membrane</keyword>
<organism evidence="6 7">
    <name type="scientific">Carboxylicivirga linearis</name>
    <dbReference type="NCBI Taxonomy" id="1628157"/>
    <lineage>
        <taxon>Bacteria</taxon>
        <taxon>Pseudomonadati</taxon>
        <taxon>Bacteroidota</taxon>
        <taxon>Bacteroidia</taxon>
        <taxon>Marinilabiliales</taxon>
        <taxon>Marinilabiliaceae</taxon>
        <taxon>Carboxylicivirga</taxon>
    </lineage>
</organism>
<evidence type="ECO:0000259" key="5">
    <source>
        <dbReference type="SMART" id="SM00534"/>
    </source>
</evidence>
<feature type="transmembrane region" description="Helical" evidence="4">
    <location>
        <begin position="145"/>
        <end position="174"/>
    </location>
</feature>
<evidence type="ECO:0000256" key="2">
    <source>
        <dbReference type="ARBA" id="ARBA00022840"/>
    </source>
</evidence>
<dbReference type="Gene3D" id="3.40.50.300">
    <property type="entry name" value="P-loop containing nucleotide triphosphate hydrolases"/>
    <property type="match status" value="1"/>
</dbReference>
<dbReference type="SMART" id="SM00534">
    <property type="entry name" value="MUTSac"/>
    <property type="match status" value="1"/>
</dbReference>
<dbReference type="Proteomes" id="UP000708576">
    <property type="component" value="Unassembled WGS sequence"/>
</dbReference>
<proteinExistence type="predicted"/>
<keyword evidence="4" id="KW-1133">Transmembrane helix</keyword>